<dbReference type="InterPro" id="IPR000938">
    <property type="entry name" value="CAP-Gly_domain"/>
</dbReference>
<evidence type="ECO:0000313" key="4">
    <source>
        <dbReference type="Proteomes" id="UP001044222"/>
    </source>
</evidence>
<reference evidence="3" key="1">
    <citation type="submission" date="2021-01" db="EMBL/GenBank/DDBJ databases">
        <title>A chromosome-scale assembly of European eel, Anguilla anguilla.</title>
        <authorList>
            <person name="Henkel C."/>
            <person name="Jong-Raadsen S.A."/>
            <person name="Dufour S."/>
            <person name="Weltzien F.-A."/>
            <person name="Palstra A.P."/>
            <person name="Pelster B."/>
            <person name="Spaink H.P."/>
            <person name="Van Den Thillart G.E."/>
            <person name="Jansen H."/>
            <person name="Zahm M."/>
            <person name="Klopp C."/>
            <person name="Cedric C."/>
            <person name="Louis A."/>
            <person name="Berthelot C."/>
            <person name="Parey E."/>
            <person name="Roest Crollius H."/>
            <person name="Montfort J."/>
            <person name="Robinson-Rechavi M."/>
            <person name="Bucao C."/>
            <person name="Bouchez O."/>
            <person name="Gislard M."/>
            <person name="Lluch J."/>
            <person name="Milhes M."/>
            <person name="Lampietro C."/>
            <person name="Lopez Roques C."/>
            <person name="Donnadieu C."/>
            <person name="Braasch I."/>
            <person name="Desvignes T."/>
            <person name="Postlethwait J."/>
            <person name="Bobe J."/>
            <person name="Guiguen Y."/>
            <person name="Dirks R."/>
        </authorList>
    </citation>
    <scope>NUCLEOTIDE SEQUENCE</scope>
    <source>
        <strain evidence="3">Tag_6206</strain>
        <tissue evidence="3">Liver</tissue>
    </source>
</reference>
<comment type="caution">
    <text evidence="3">The sequence shown here is derived from an EMBL/GenBank/DDBJ whole genome shotgun (WGS) entry which is preliminary data.</text>
</comment>
<dbReference type="Pfam" id="PF01302">
    <property type="entry name" value="CAP_GLY"/>
    <property type="match status" value="1"/>
</dbReference>
<accession>A0A9D3RZQ3</accession>
<proteinExistence type="predicted"/>
<feature type="domain" description="CAP-Gly" evidence="2">
    <location>
        <begin position="5"/>
        <end position="48"/>
    </location>
</feature>
<feature type="compositionally biased region" description="Polar residues" evidence="1">
    <location>
        <begin position="133"/>
        <end position="142"/>
    </location>
</feature>
<dbReference type="Proteomes" id="UP001044222">
    <property type="component" value="Unassembled WGS sequence"/>
</dbReference>
<dbReference type="InterPro" id="IPR036859">
    <property type="entry name" value="CAP-Gly_dom_sf"/>
</dbReference>
<evidence type="ECO:0000256" key="1">
    <source>
        <dbReference type="SAM" id="MobiDB-lite"/>
    </source>
</evidence>
<protein>
    <recommendedName>
        <fullName evidence="2">CAP-Gly domain-containing protein</fullName>
    </recommendedName>
</protein>
<dbReference type="SUPFAM" id="SSF74924">
    <property type="entry name" value="Cap-Gly domain"/>
    <property type="match status" value="1"/>
</dbReference>
<dbReference type="AlphaFoldDB" id="A0A9D3RZQ3"/>
<feature type="region of interest" description="Disordered" evidence="1">
    <location>
        <begin position="47"/>
        <end position="66"/>
    </location>
</feature>
<evidence type="ECO:0000259" key="2">
    <source>
        <dbReference type="Pfam" id="PF01302"/>
    </source>
</evidence>
<feature type="region of interest" description="Disordered" evidence="1">
    <location>
        <begin position="128"/>
        <end position="148"/>
    </location>
</feature>
<evidence type="ECO:0000313" key="3">
    <source>
        <dbReference type="EMBL" id="KAG5849809.1"/>
    </source>
</evidence>
<sequence length="200" mass="21743">MVTNYGTFFGIELQGNDKGKGLCDGKFGSERHFTCSKNCGIFAPFTNVRPRDPKPQESPKSLQDPMGTLVLGDRVTFFLNDDSSRNGMVLALEGNVVVISPDLNDKNDSADFIRIPLEAVIREELLSPAGPSVKTQPDTTDPSAGMARDVERSSDVLGLNSVVEVDLSQAGQCTGQCAGSASCRTWREPDWAWSWRSPVE</sequence>
<dbReference type="Gene3D" id="2.30.30.190">
    <property type="entry name" value="CAP Gly-rich-like domain"/>
    <property type="match status" value="1"/>
</dbReference>
<name>A0A9D3RZQ3_ANGAN</name>
<keyword evidence="4" id="KW-1185">Reference proteome</keyword>
<gene>
    <name evidence="3" type="ORF">ANANG_G00075640</name>
</gene>
<dbReference type="EMBL" id="JAFIRN010000004">
    <property type="protein sequence ID" value="KAG5849809.1"/>
    <property type="molecule type" value="Genomic_DNA"/>
</dbReference>
<organism evidence="3 4">
    <name type="scientific">Anguilla anguilla</name>
    <name type="common">European freshwater eel</name>
    <name type="synonym">Muraena anguilla</name>
    <dbReference type="NCBI Taxonomy" id="7936"/>
    <lineage>
        <taxon>Eukaryota</taxon>
        <taxon>Metazoa</taxon>
        <taxon>Chordata</taxon>
        <taxon>Craniata</taxon>
        <taxon>Vertebrata</taxon>
        <taxon>Euteleostomi</taxon>
        <taxon>Actinopterygii</taxon>
        <taxon>Neopterygii</taxon>
        <taxon>Teleostei</taxon>
        <taxon>Anguilliformes</taxon>
        <taxon>Anguillidae</taxon>
        <taxon>Anguilla</taxon>
    </lineage>
</organism>